<protein>
    <submittedName>
        <fullName evidence="1">Pyridoxamine 5'-phosphate oxidase</fullName>
    </submittedName>
</protein>
<evidence type="ECO:0000313" key="2">
    <source>
        <dbReference type="Proteomes" id="UP000075578"/>
    </source>
</evidence>
<gene>
    <name evidence="1" type="ORF">AMQ74_01774</name>
</gene>
<dbReference type="Gene3D" id="2.30.110.10">
    <property type="entry name" value="Electron Transport, Fmn-binding Protein, Chain A"/>
    <property type="match status" value="1"/>
</dbReference>
<comment type="caution">
    <text evidence="1">The sequence shown here is derived from an EMBL/GenBank/DDBJ whole genome shotgun (WGS) entry which is preliminary data.</text>
</comment>
<accession>A0A150INP5</accession>
<organism evidence="1 2">
    <name type="scientific">Candidatus Methanofastidiosum methylothiophilum</name>
    <dbReference type="NCBI Taxonomy" id="1705564"/>
    <lineage>
        <taxon>Archaea</taxon>
        <taxon>Methanobacteriati</taxon>
        <taxon>Methanobacteriota</taxon>
        <taxon>Stenosarchaea group</taxon>
        <taxon>Candidatus Methanofastidiosia</taxon>
        <taxon>Candidatus Methanofastidiosales</taxon>
        <taxon>Candidatus Methanofastidiosaceae</taxon>
        <taxon>Candidatus Methanofastidiosum</taxon>
    </lineage>
</organism>
<dbReference type="Pfam" id="PF12900">
    <property type="entry name" value="Pyridox_ox_2"/>
    <property type="match status" value="1"/>
</dbReference>
<dbReference type="InterPro" id="IPR012349">
    <property type="entry name" value="Split_barrel_FMN-bd"/>
</dbReference>
<evidence type="ECO:0000313" key="1">
    <source>
        <dbReference type="EMBL" id="KYC46666.1"/>
    </source>
</evidence>
<dbReference type="Proteomes" id="UP000075578">
    <property type="component" value="Unassembled WGS sequence"/>
</dbReference>
<dbReference type="EMBL" id="LNGD01000188">
    <property type="protein sequence ID" value="KYC46666.1"/>
    <property type="molecule type" value="Genomic_DNA"/>
</dbReference>
<dbReference type="SUPFAM" id="SSF50475">
    <property type="entry name" value="FMN-binding split barrel"/>
    <property type="match status" value="1"/>
</dbReference>
<sequence length="161" mass="19118">MEKNDIVKLPKMEKAEYDKLISKQYLCRVAFRGGKYPYIAPLLYIFDGNYMYFLSTNYGKKISFFREYPYVLVEIEEYEKDFSDFSFMVLSGKLVHIADEEEDEQIRKDFVKMIKERNLSKNIMIALGHSTDDSLESLIKEKRSIVWKLTDVEEIKAFKKS</sequence>
<dbReference type="AlphaFoldDB" id="A0A150INP5"/>
<name>A0A150INP5_9EURY</name>
<proteinExistence type="predicted"/>
<dbReference type="InterPro" id="IPR024747">
    <property type="entry name" value="Pyridox_Oxase-rel"/>
</dbReference>
<reference evidence="1 2" key="1">
    <citation type="journal article" date="2016" name="ISME J.">
        <title>Chasing the elusive Euryarchaeota class WSA2: genomes reveal a uniquely fastidious methyl-reducing methanogen.</title>
        <authorList>
            <person name="Nobu M.K."/>
            <person name="Narihiro T."/>
            <person name="Kuroda K."/>
            <person name="Mei R."/>
            <person name="Liu W.T."/>
        </authorList>
    </citation>
    <scope>NUCLEOTIDE SEQUENCE [LARGE SCALE GENOMIC DNA]</scope>
    <source>
        <strain evidence="1">U1lsi0528_Bin089</strain>
    </source>
</reference>